<reference evidence="13" key="1">
    <citation type="journal article" date="2019" name="Int. J. Syst. Evol. Microbiol.">
        <title>The Global Catalogue of Microorganisms (GCM) 10K type strain sequencing project: providing services to taxonomists for standard genome sequencing and annotation.</title>
        <authorList>
            <consortium name="The Broad Institute Genomics Platform"/>
            <consortium name="The Broad Institute Genome Sequencing Center for Infectious Disease"/>
            <person name="Wu L."/>
            <person name="Ma J."/>
        </authorList>
    </citation>
    <scope>NUCLEOTIDE SEQUENCE [LARGE SCALE GENOMIC DNA]</scope>
    <source>
        <strain evidence="13">DT28</strain>
    </source>
</reference>
<keyword evidence="7" id="KW-0804">Transcription</keyword>
<keyword evidence="3 8" id="KW-0597">Phosphoprotein</keyword>
<dbReference type="SMART" id="SM00862">
    <property type="entry name" value="Trans_reg_C"/>
    <property type="match status" value="1"/>
</dbReference>
<dbReference type="InterPro" id="IPR001867">
    <property type="entry name" value="OmpR/PhoB-type_DNA-bd"/>
</dbReference>
<comment type="subcellular location">
    <subcellularLocation>
        <location evidence="1">Cytoplasm</location>
    </subcellularLocation>
</comment>
<evidence type="ECO:0000259" key="11">
    <source>
        <dbReference type="PROSITE" id="PS51755"/>
    </source>
</evidence>
<dbReference type="PANTHER" id="PTHR48111">
    <property type="entry name" value="REGULATOR OF RPOS"/>
    <property type="match status" value="1"/>
</dbReference>
<evidence type="ECO:0000256" key="2">
    <source>
        <dbReference type="ARBA" id="ARBA00022490"/>
    </source>
</evidence>
<evidence type="ECO:0000256" key="9">
    <source>
        <dbReference type="PROSITE-ProRule" id="PRU01091"/>
    </source>
</evidence>
<dbReference type="Proteomes" id="UP001595962">
    <property type="component" value="Unassembled WGS sequence"/>
</dbReference>
<dbReference type="InterPro" id="IPR039420">
    <property type="entry name" value="WalR-like"/>
</dbReference>
<gene>
    <name evidence="12" type="ORF">ACFO3I_03200</name>
</gene>
<keyword evidence="2" id="KW-0963">Cytoplasm</keyword>
<dbReference type="Pfam" id="PF00072">
    <property type="entry name" value="Response_reg"/>
    <property type="match status" value="1"/>
</dbReference>
<protein>
    <submittedName>
        <fullName evidence="12">Response regulator</fullName>
    </submittedName>
</protein>
<feature type="modified residue" description="4-aspartylphosphate" evidence="8">
    <location>
        <position position="51"/>
    </location>
</feature>
<dbReference type="SMART" id="SM00448">
    <property type="entry name" value="REC"/>
    <property type="match status" value="1"/>
</dbReference>
<dbReference type="InterPro" id="IPR001789">
    <property type="entry name" value="Sig_transdc_resp-reg_receiver"/>
</dbReference>
<sequence>MRILLVEDDQLLAQGLIVALERLHYRVEHCLSGKQALQAAQSSSFDVMILDLGLPDGLALPVIRTLRASQQALPILVLTAWDHLETKIEALDAGADDYVLKPCDVREIEARLRVILRRHQQRHQDILVSHELLLDIQRHSCTFQDKPVHLTSREFLLLKELMLHQGKIVSKQHLEEINTGWNSDNEGNSLEVHIHNIRKKTATYVIKTIRGFGYTLKNHDEN</sequence>
<dbReference type="RefSeq" id="WP_377331695.1">
    <property type="nucleotide sequence ID" value="NZ_JBHSGB010000003.1"/>
</dbReference>
<keyword evidence="4" id="KW-0902">Two-component regulatory system</keyword>
<dbReference type="SUPFAM" id="SSF52172">
    <property type="entry name" value="CheY-like"/>
    <property type="match status" value="1"/>
</dbReference>
<comment type="caution">
    <text evidence="12">The sequence shown here is derived from an EMBL/GenBank/DDBJ whole genome shotgun (WGS) entry which is preliminary data.</text>
</comment>
<evidence type="ECO:0000256" key="5">
    <source>
        <dbReference type="ARBA" id="ARBA00023015"/>
    </source>
</evidence>
<feature type="domain" description="Response regulatory" evidence="10">
    <location>
        <begin position="2"/>
        <end position="116"/>
    </location>
</feature>
<keyword evidence="13" id="KW-1185">Reference proteome</keyword>
<evidence type="ECO:0000259" key="10">
    <source>
        <dbReference type="PROSITE" id="PS50110"/>
    </source>
</evidence>
<organism evidence="12 13">
    <name type="scientific">Rheinheimera marina</name>
    <dbReference type="NCBI Taxonomy" id="1774958"/>
    <lineage>
        <taxon>Bacteria</taxon>
        <taxon>Pseudomonadati</taxon>
        <taxon>Pseudomonadota</taxon>
        <taxon>Gammaproteobacteria</taxon>
        <taxon>Chromatiales</taxon>
        <taxon>Chromatiaceae</taxon>
        <taxon>Rheinheimera</taxon>
    </lineage>
</organism>
<evidence type="ECO:0000256" key="6">
    <source>
        <dbReference type="ARBA" id="ARBA00023125"/>
    </source>
</evidence>
<dbReference type="Gene3D" id="3.40.50.2300">
    <property type="match status" value="1"/>
</dbReference>
<dbReference type="EMBL" id="JBHSGB010000003">
    <property type="protein sequence ID" value="MFC4654029.1"/>
    <property type="molecule type" value="Genomic_DNA"/>
</dbReference>
<evidence type="ECO:0000313" key="13">
    <source>
        <dbReference type="Proteomes" id="UP001595962"/>
    </source>
</evidence>
<dbReference type="Gene3D" id="1.10.10.10">
    <property type="entry name" value="Winged helix-like DNA-binding domain superfamily/Winged helix DNA-binding domain"/>
    <property type="match status" value="1"/>
</dbReference>
<evidence type="ECO:0000256" key="1">
    <source>
        <dbReference type="ARBA" id="ARBA00004496"/>
    </source>
</evidence>
<accession>A0ABV9JH69</accession>
<dbReference type="PROSITE" id="PS50110">
    <property type="entry name" value="RESPONSE_REGULATORY"/>
    <property type="match status" value="1"/>
</dbReference>
<feature type="domain" description="OmpR/PhoB-type" evidence="11">
    <location>
        <begin position="124"/>
        <end position="218"/>
    </location>
</feature>
<dbReference type="Pfam" id="PF00486">
    <property type="entry name" value="Trans_reg_C"/>
    <property type="match status" value="1"/>
</dbReference>
<evidence type="ECO:0000256" key="4">
    <source>
        <dbReference type="ARBA" id="ARBA00023012"/>
    </source>
</evidence>
<evidence type="ECO:0000313" key="12">
    <source>
        <dbReference type="EMBL" id="MFC4654029.1"/>
    </source>
</evidence>
<dbReference type="PROSITE" id="PS51755">
    <property type="entry name" value="OMPR_PHOB"/>
    <property type="match status" value="1"/>
</dbReference>
<evidence type="ECO:0000256" key="3">
    <source>
        <dbReference type="ARBA" id="ARBA00022553"/>
    </source>
</evidence>
<dbReference type="PANTHER" id="PTHR48111:SF35">
    <property type="entry name" value="TRANSCRIPTIONAL REGULATORY PROTEIN QSEB"/>
    <property type="match status" value="1"/>
</dbReference>
<evidence type="ECO:0000256" key="8">
    <source>
        <dbReference type="PROSITE-ProRule" id="PRU00169"/>
    </source>
</evidence>
<keyword evidence="5" id="KW-0805">Transcription regulation</keyword>
<proteinExistence type="predicted"/>
<evidence type="ECO:0000256" key="7">
    <source>
        <dbReference type="ARBA" id="ARBA00023163"/>
    </source>
</evidence>
<keyword evidence="6 9" id="KW-0238">DNA-binding</keyword>
<dbReference type="InterPro" id="IPR011006">
    <property type="entry name" value="CheY-like_superfamily"/>
</dbReference>
<dbReference type="InterPro" id="IPR036388">
    <property type="entry name" value="WH-like_DNA-bd_sf"/>
</dbReference>
<dbReference type="CDD" id="cd00383">
    <property type="entry name" value="trans_reg_C"/>
    <property type="match status" value="1"/>
</dbReference>
<name>A0ABV9JH69_9GAMM</name>
<feature type="DNA-binding region" description="OmpR/PhoB-type" evidence="9">
    <location>
        <begin position="124"/>
        <end position="218"/>
    </location>
</feature>